<feature type="region of interest" description="Disordered" evidence="1">
    <location>
        <begin position="137"/>
        <end position="161"/>
    </location>
</feature>
<feature type="compositionally biased region" description="Polar residues" evidence="1">
    <location>
        <begin position="223"/>
        <end position="235"/>
    </location>
</feature>
<evidence type="ECO:0000313" key="2">
    <source>
        <dbReference type="EMBL" id="OAZ40919.1"/>
    </source>
</evidence>
<sequence>MPTNTPDTFPTFEAALAAFQAELPEVPAERELTVEGAGGELRTQLYADLADIHAIALPALGRFGLFFSAMPTTKSPGLSQPVQYGLAYELTHTSGTGRSGFVPLPDPVATSADDTRLHLQAARRSALLGLTGIAPRGVEPVRRDKPATPESAAPTTETPRRDYAAEAAALTGNREAVATLWQTAREEGAPVDVLDAIAKHIEKPEPPISERLAPRKPAKRSQAAAQSATTEGSDQ</sequence>
<name>A0ABX2WIJ3_9MICO</name>
<gene>
    <name evidence="2" type="ORF">A9Z40_02975</name>
</gene>
<accession>A0ABX2WIJ3</accession>
<keyword evidence="3" id="KW-1185">Reference proteome</keyword>
<organism evidence="2 3">
    <name type="scientific">Microbacterium arborescens</name>
    <dbReference type="NCBI Taxonomy" id="33883"/>
    <lineage>
        <taxon>Bacteria</taxon>
        <taxon>Bacillati</taxon>
        <taxon>Actinomycetota</taxon>
        <taxon>Actinomycetes</taxon>
        <taxon>Micrococcales</taxon>
        <taxon>Microbacteriaceae</taxon>
        <taxon>Microbacterium</taxon>
    </lineage>
</organism>
<dbReference type="RefSeq" id="WP_064956023.1">
    <property type="nucleotide sequence ID" value="NZ_LZEM01000018.1"/>
</dbReference>
<comment type="caution">
    <text evidence="2">The sequence shown here is derived from an EMBL/GenBank/DDBJ whole genome shotgun (WGS) entry which is preliminary data.</text>
</comment>
<evidence type="ECO:0000256" key="1">
    <source>
        <dbReference type="SAM" id="MobiDB-lite"/>
    </source>
</evidence>
<reference evidence="3" key="1">
    <citation type="submission" date="2016-06" db="EMBL/GenBank/DDBJ databases">
        <title>Genome sequencing of cellulolytic organisms.</title>
        <authorList>
            <person name="Bohra V."/>
            <person name="Dafale N.A."/>
            <person name="Purohit H.J."/>
        </authorList>
    </citation>
    <scope>NUCLEOTIDE SEQUENCE [LARGE SCALE GENOMIC DNA]</scope>
    <source>
        <strain evidence="3">ND21</strain>
    </source>
</reference>
<dbReference type="Proteomes" id="UP000093918">
    <property type="component" value="Unassembled WGS sequence"/>
</dbReference>
<evidence type="ECO:0000313" key="3">
    <source>
        <dbReference type="Proteomes" id="UP000093918"/>
    </source>
</evidence>
<proteinExistence type="predicted"/>
<dbReference type="EMBL" id="LZEM01000018">
    <property type="protein sequence ID" value="OAZ40919.1"/>
    <property type="molecule type" value="Genomic_DNA"/>
</dbReference>
<feature type="region of interest" description="Disordered" evidence="1">
    <location>
        <begin position="202"/>
        <end position="235"/>
    </location>
</feature>
<feature type="compositionally biased region" description="Low complexity" evidence="1">
    <location>
        <begin position="148"/>
        <end position="157"/>
    </location>
</feature>
<protein>
    <submittedName>
        <fullName evidence="2">Uncharacterized protein</fullName>
    </submittedName>
</protein>